<dbReference type="OrthoDB" id="4564178at2"/>
<dbReference type="InterPro" id="IPR009081">
    <property type="entry name" value="PP-bd_ACP"/>
</dbReference>
<dbReference type="Gene3D" id="1.10.1200.10">
    <property type="entry name" value="ACP-like"/>
    <property type="match status" value="1"/>
</dbReference>
<sequence>MSRPDVVEHVPSARYLERVREIVAEELELEPGELTDHGHFVEDFDGDSLALITVVARIDRELSVEIPKSELPELTTLAALSAAVLAHAGQGPSDG</sequence>
<protein>
    <submittedName>
        <fullName evidence="2">Acyl carrier protein</fullName>
    </submittedName>
</protein>
<proteinExistence type="predicted"/>
<dbReference type="PROSITE" id="PS50075">
    <property type="entry name" value="CARRIER"/>
    <property type="match status" value="1"/>
</dbReference>
<dbReference type="Proteomes" id="UP000236723">
    <property type="component" value="Unassembled WGS sequence"/>
</dbReference>
<organism evidence="2 3">
    <name type="scientific">Thermomonospora echinospora</name>
    <dbReference type="NCBI Taxonomy" id="1992"/>
    <lineage>
        <taxon>Bacteria</taxon>
        <taxon>Bacillati</taxon>
        <taxon>Actinomycetota</taxon>
        <taxon>Actinomycetes</taxon>
        <taxon>Streptosporangiales</taxon>
        <taxon>Thermomonosporaceae</taxon>
        <taxon>Thermomonospora</taxon>
    </lineage>
</organism>
<dbReference type="Pfam" id="PF00550">
    <property type="entry name" value="PP-binding"/>
    <property type="match status" value="1"/>
</dbReference>
<feature type="domain" description="Carrier" evidence="1">
    <location>
        <begin position="13"/>
        <end position="88"/>
    </location>
</feature>
<keyword evidence="3" id="KW-1185">Reference proteome</keyword>
<gene>
    <name evidence="2" type="ORF">SAMN04489712_102300</name>
</gene>
<evidence type="ECO:0000313" key="2">
    <source>
        <dbReference type="EMBL" id="SEF85962.1"/>
    </source>
</evidence>
<evidence type="ECO:0000313" key="3">
    <source>
        <dbReference type="Proteomes" id="UP000236723"/>
    </source>
</evidence>
<reference evidence="3" key="1">
    <citation type="submission" date="2016-10" db="EMBL/GenBank/DDBJ databases">
        <authorList>
            <person name="Varghese N."/>
            <person name="Submissions S."/>
        </authorList>
    </citation>
    <scope>NUCLEOTIDE SEQUENCE [LARGE SCALE GENOMIC DNA]</scope>
    <source>
        <strain evidence="3">DSM 43163</strain>
    </source>
</reference>
<dbReference type="SUPFAM" id="SSF47336">
    <property type="entry name" value="ACP-like"/>
    <property type="match status" value="1"/>
</dbReference>
<dbReference type="AlphaFoldDB" id="A0A1H5VF34"/>
<dbReference type="InterPro" id="IPR036736">
    <property type="entry name" value="ACP-like_sf"/>
</dbReference>
<evidence type="ECO:0000259" key="1">
    <source>
        <dbReference type="PROSITE" id="PS50075"/>
    </source>
</evidence>
<accession>A0A1H5VF34</accession>
<dbReference type="EMBL" id="FNVO01000002">
    <property type="protein sequence ID" value="SEF85962.1"/>
    <property type="molecule type" value="Genomic_DNA"/>
</dbReference>
<name>A0A1H5VF34_9ACTN</name>